<sequence length="122" mass="13292">MFTTTNPDVVFGIAEVKADGETIAKISEVEFQPSGIKFEDERNGKDFVPSEVGAVLKANSKLVRGQSLDGINKRYDVTIMITANTGQVWMMPHAVLMNPASIGTKGYDLEFHASESMEVTHG</sequence>
<organism evidence="1">
    <name type="scientific">Myoviridae sp. ct2AC8</name>
    <dbReference type="NCBI Taxonomy" id="2827655"/>
    <lineage>
        <taxon>Viruses</taxon>
        <taxon>Duplodnaviria</taxon>
        <taxon>Heunggongvirae</taxon>
        <taxon>Uroviricota</taxon>
        <taxon>Caudoviricetes</taxon>
    </lineage>
</organism>
<dbReference type="EMBL" id="BK032875">
    <property type="protein sequence ID" value="DAF65139.1"/>
    <property type="molecule type" value="Genomic_DNA"/>
</dbReference>
<accession>A0A8S5TPU3</accession>
<evidence type="ECO:0000313" key="1">
    <source>
        <dbReference type="EMBL" id="DAF65139.1"/>
    </source>
</evidence>
<name>A0A8S5TPU3_9CAUD</name>
<dbReference type="InterPro" id="IPR019596">
    <property type="entry name" value="Phage_Mu_GpM_tail_tub"/>
</dbReference>
<protein>
    <submittedName>
        <fullName evidence="1">Tail tube protein</fullName>
    </submittedName>
</protein>
<dbReference type="Pfam" id="PF10618">
    <property type="entry name" value="Tail_tube"/>
    <property type="match status" value="1"/>
</dbReference>
<reference evidence="1" key="1">
    <citation type="journal article" date="2021" name="Proc. Natl. Acad. Sci. U.S.A.">
        <title>A Catalog of Tens of Thousands of Viruses from Human Metagenomes Reveals Hidden Associations with Chronic Diseases.</title>
        <authorList>
            <person name="Tisza M.J."/>
            <person name="Buck C.B."/>
        </authorList>
    </citation>
    <scope>NUCLEOTIDE SEQUENCE</scope>
    <source>
        <strain evidence="1">Ct2AC8</strain>
    </source>
</reference>
<proteinExistence type="predicted"/>